<dbReference type="InterPro" id="IPR045055">
    <property type="entry name" value="DNA2/NAM7-like"/>
</dbReference>
<dbReference type="SUPFAM" id="SSF52540">
    <property type="entry name" value="P-loop containing nucleoside triphosphate hydrolases"/>
    <property type="match status" value="1"/>
</dbReference>
<reference evidence="6" key="1">
    <citation type="submission" date="2022-10" db="EMBL/GenBank/DDBJ databases">
        <authorList>
            <person name="Chen Y."/>
            <person name="Dougan E. K."/>
            <person name="Chan C."/>
            <person name="Rhodes N."/>
            <person name="Thang M."/>
        </authorList>
    </citation>
    <scope>NUCLEOTIDE SEQUENCE</scope>
</reference>
<protein>
    <submittedName>
        <fullName evidence="8">NFX1-type zinc finger-containing protein 1</fullName>
    </submittedName>
</protein>
<dbReference type="GO" id="GO:0005694">
    <property type="term" value="C:chromosome"/>
    <property type="evidence" value="ECO:0007669"/>
    <property type="project" value="UniProtKB-ARBA"/>
</dbReference>
<dbReference type="GO" id="GO:0031380">
    <property type="term" value="C:nuclear RNA-directed RNA polymerase complex"/>
    <property type="evidence" value="ECO:0007669"/>
    <property type="project" value="TreeGrafter"/>
</dbReference>
<keyword evidence="1" id="KW-0547">Nucleotide-binding</keyword>
<keyword evidence="3" id="KW-0347">Helicase</keyword>
<dbReference type="Pfam" id="PF10275">
    <property type="entry name" value="Peptidase_C65"/>
    <property type="match status" value="1"/>
</dbReference>
<feature type="domain" description="DNA2/NAM7 helicase-like C-terminal" evidence="5">
    <location>
        <begin position="224"/>
        <end position="407"/>
    </location>
</feature>
<comment type="caution">
    <text evidence="6">The sequence shown here is derived from an EMBL/GenBank/DDBJ whole genome shotgun (WGS) entry which is preliminary data.</text>
</comment>
<dbReference type="GO" id="GO:0005524">
    <property type="term" value="F:ATP binding"/>
    <property type="evidence" value="ECO:0007669"/>
    <property type="project" value="UniProtKB-KW"/>
</dbReference>
<dbReference type="InterPro" id="IPR027417">
    <property type="entry name" value="P-loop_NTPase"/>
</dbReference>
<dbReference type="GO" id="GO:0016787">
    <property type="term" value="F:hydrolase activity"/>
    <property type="evidence" value="ECO:0007669"/>
    <property type="project" value="UniProtKB-KW"/>
</dbReference>
<dbReference type="Proteomes" id="UP001152797">
    <property type="component" value="Unassembled WGS sequence"/>
</dbReference>
<dbReference type="EMBL" id="CAMXCT020000511">
    <property type="protein sequence ID" value="CAL1133123.1"/>
    <property type="molecule type" value="Genomic_DNA"/>
</dbReference>
<dbReference type="InterPro" id="IPR019400">
    <property type="entry name" value="Peptidase_C65_otubain"/>
</dbReference>
<dbReference type="FunFam" id="3.40.50.300:FF:000326">
    <property type="entry name" value="P-loop containing nucleoside triphosphate hydrolase"/>
    <property type="match status" value="1"/>
</dbReference>
<accession>A0A9P1BWR0</accession>
<organism evidence="6">
    <name type="scientific">Cladocopium goreaui</name>
    <dbReference type="NCBI Taxonomy" id="2562237"/>
    <lineage>
        <taxon>Eukaryota</taxon>
        <taxon>Sar</taxon>
        <taxon>Alveolata</taxon>
        <taxon>Dinophyceae</taxon>
        <taxon>Suessiales</taxon>
        <taxon>Symbiodiniaceae</taxon>
        <taxon>Cladocopium</taxon>
    </lineage>
</organism>
<dbReference type="Gene3D" id="3.40.50.300">
    <property type="entry name" value="P-loop containing nucleotide triphosphate hydrolases"/>
    <property type="match status" value="1"/>
</dbReference>
<evidence type="ECO:0000313" key="6">
    <source>
        <dbReference type="EMBL" id="CAI3979748.1"/>
    </source>
</evidence>
<dbReference type="InterPro" id="IPR038765">
    <property type="entry name" value="Papain-like_cys_pep_sf"/>
</dbReference>
<dbReference type="InterPro" id="IPR042468">
    <property type="entry name" value="Peptidase_C65_otubain_sub1"/>
</dbReference>
<keyword evidence="4" id="KW-0067">ATP-binding</keyword>
<evidence type="ECO:0000256" key="2">
    <source>
        <dbReference type="ARBA" id="ARBA00022801"/>
    </source>
</evidence>
<reference evidence="7" key="2">
    <citation type="submission" date="2024-04" db="EMBL/GenBank/DDBJ databases">
        <authorList>
            <person name="Chen Y."/>
            <person name="Shah S."/>
            <person name="Dougan E. K."/>
            <person name="Thang M."/>
            <person name="Chan C."/>
        </authorList>
    </citation>
    <scope>NUCLEOTIDE SEQUENCE [LARGE SCALE GENOMIC DNA]</scope>
</reference>
<dbReference type="OrthoDB" id="18915at2759"/>
<dbReference type="InterPro" id="IPR041679">
    <property type="entry name" value="DNA2/NAM7-like_C"/>
</dbReference>
<evidence type="ECO:0000256" key="3">
    <source>
        <dbReference type="ARBA" id="ARBA00022806"/>
    </source>
</evidence>
<keyword evidence="9" id="KW-1185">Reference proteome</keyword>
<evidence type="ECO:0000313" key="7">
    <source>
        <dbReference type="EMBL" id="CAL1133123.1"/>
    </source>
</evidence>
<dbReference type="InterPro" id="IPR047187">
    <property type="entry name" value="SF1_C_Upf1"/>
</dbReference>
<evidence type="ECO:0000256" key="1">
    <source>
        <dbReference type="ARBA" id="ARBA00022741"/>
    </source>
</evidence>
<keyword evidence="2" id="KW-0378">Hydrolase</keyword>
<dbReference type="PANTHER" id="PTHR10887:SF341">
    <property type="entry name" value="NFX1-TYPE ZINC FINGER-CONTAINING PROTEIN 1"/>
    <property type="match status" value="1"/>
</dbReference>
<dbReference type="Pfam" id="PF13087">
    <property type="entry name" value="AAA_12"/>
    <property type="match status" value="1"/>
</dbReference>
<evidence type="ECO:0000313" key="9">
    <source>
        <dbReference type="Proteomes" id="UP001152797"/>
    </source>
</evidence>
<dbReference type="PANTHER" id="PTHR10887">
    <property type="entry name" value="DNA2/NAM7 HELICASE FAMILY"/>
    <property type="match status" value="1"/>
</dbReference>
<gene>
    <name evidence="6" type="ORF">C1SCF055_LOCUS7682</name>
</gene>
<dbReference type="GO" id="GO:0004386">
    <property type="term" value="F:helicase activity"/>
    <property type="evidence" value="ECO:0007669"/>
    <property type="project" value="UniProtKB-KW"/>
</dbReference>
<dbReference type="GO" id="GO:0031048">
    <property type="term" value="P:regulatory ncRNA-mediated heterochromatin formation"/>
    <property type="evidence" value="ECO:0007669"/>
    <property type="project" value="TreeGrafter"/>
</dbReference>
<evidence type="ECO:0000313" key="8">
    <source>
        <dbReference type="EMBL" id="CAL4767060.1"/>
    </source>
</evidence>
<dbReference type="SUPFAM" id="SSF54001">
    <property type="entry name" value="Cysteine proteinases"/>
    <property type="match status" value="1"/>
</dbReference>
<proteinExistence type="predicted"/>
<dbReference type="EMBL" id="CAMXCT010000511">
    <property type="protein sequence ID" value="CAI3979748.1"/>
    <property type="molecule type" value="Genomic_DNA"/>
</dbReference>
<dbReference type="Gene3D" id="3.30.200.60">
    <property type="entry name" value="Peptidase C65 Otubain, subdomain 1"/>
    <property type="match status" value="1"/>
</dbReference>
<sequence>MVNHDHQRLNQIMLSLRQVQYECVAEQKCHNQMLQIMRNWRCPDQIEQWVAQDATLDQALIRACRRLVRQFLMKRANEKSPSGLTYNQLVKALDSRYTCMEDFCRHIVDPLGRDAETLALDALPQQLGIGLRMWILDRRDEVNLVSLDTPGPQNEVDVHVLFKPGHYDLLYPGPHSDSAPPTYAACGVKLRLQHDRSLLETTNNFDLQQLPSPQVYRLSKQFHLDVSLFERLIHNGADHVTLLQQRRMHPKISRLIKPYYPQLRDHSSTERYPEIRGINARSYFMTHFHFEDDEGESHSHLNTFEANFVSALCAHLVSCGYEESQITVLSPYLGQVRLLKKRIQRDPTTQQIAVTAVDNFQGEENDIIVISLVRSNRARQMGFLAVENRINVALTRARHGIFIVGNAVFPSAALDVSQLQLCHIGKLSRPSIFVLLITC</sequence>
<evidence type="ECO:0000259" key="5">
    <source>
        <dbReference type="Pfam" id="PF13087"/>
    </source>
</evidence>
<dbReference type="AlphaFoldDB" id="A0A9P1BWR0"/>
<dbReference type="CDD" id="cd18808">
    <property type="entry name" value="SF1_C_Upf1"/>
    <property type="match status" value="1"/>
</dbReference>
<dbReference type="EMBL" id="CAMXCT030000511">
    <property type="protein sequence ID" value="CAL4767060.1"/>
    <property type="molecule type" value="Genomic_DNA"/>
</dbReference>
<name>A0A9P1BWR0_9DINO</name>
<evidence type="ECO:0000256" key="4">
    <source>
        <dbReference type="ARBA" id="ARBA00022840"/>
    </source>
</evidence>